<proteinExistence type="predicted"/>
<sequence>MLVRSSSGAFDRIDRIIEMIESKGLDTKLAIDGAISQMLSSV</sequence>
<name>A0A090RYS5_9VIBR</name>
<dbReference type="EMBL" id="BBMR01000006">
    <property type="protein sequence ID" value="GAL20610.1"/>
    <property type="molecule type" value="Genomic_DNA"/>
</dbReference>
<comment type="caution">
    <text evidence="1">The sequence shown here is derived from an EMBL/GenBank/DDBJ whole genome shotgun (WGS) entry which is preliminary data.</text>
</comment>
<dbReference type="AlphaFoldDB" id="A0A090RYS5"/>
<evidence type="ECO:0000313" key="1">
    <source>
        <dbReference type="EMBL" id="GAL20610.1"/>
    </source>
</evidence>
<protein>
    <submittedName>
        <fullName evidence="1">Uncharacterized protein</fullName>
    </submittedName>
</protein>
<dbReference type="Proteomes" id="UP000029228">
    <property type="component" value="Unassembled WGS sequence"/>
</dbReference>
<reference evidence="1 2" key="2">
    <citation type="submission" date="2014-09" db="EMBL/GenBank/DDBJ databases">
        <authorList>
            <consortium name="NBRP consortium"/>
            <person name="Sawabe T."/>
            <person name="Meirelles P."/>
            <person name="Nakanishi M."/>
            <person name="Sayaka M."/>
            <person name="Hattori M."/>
            <person name="Ohkuma M."/>
        </authorList>
    </citation>
    <scope>NUCLEOTIDE SEQUENCE [LARGE SCALE GENOMIC DNA]</scope>
    <source>
        <strain evidence="2">JCM19235</strain>
    </source>
</reference>
<keyword evidence="2" id="KW-1185">Reference proteome</keyword>
<dbReference type="STRING" id="990268.JCM19235_3612"/>
<evidence type="ECO:0000313" key="2">
    <source>
        <dbReference type="Proteomes" id="UP000029228"/>
    </source>
</evidence>
<reference evidence="1 2" key="1">
    <citation type="submission" date="2014-09" db="EMBL/GenBank/DDBJ databases">
        <title>Vibrio maritimus JCM 19235. (C45) whole genome shotgun sequence.</title>
        <authorList>
            <person name="Sawabe T."/>
            <person name="Meirelles P."/>
            <person name="Nakanishi M."/>
            <person name="Sayaka M."/>
            <person name="Hattori M."/>
            <person name="Ohkuma M."/>
        </authorList>
    </citation>
    <scope>NUCLEOTIDE SEQUENCE [LARGE SCALE GENOMIC DNA]</scope>
    <source>
        <strain evidence="2">JCM19235</strain>
    </source>
</reference>
<organism evidence="1 2">
    <name type="scientific">Vibrio maritimus</name>
    <dbReference type="NCBI Taxonomy" id="990268"/>
    <lineage>
        <taxon>Bacteria</taxon>
        <taxon>Pseudomonadati</taxon>
        <taxon>Pseudomonadota</taxon>
        <taxon>Gammaproteobacteria</taxon>
        <taxon>Vibrionales</taxon>
        <taxon>Vibrionaceae</taxon>
        <taxon>Vibrio</taxon>
    </lineage>
</organism>
<accession>A0A090RYS5</accession>
<gene>
    <name evidence="1" type="ORF">JCM19235_3612</name>
</gene>